<comment type="caution">
    <text evidence="1">The sequence shown here is derived from an EMBL/GenBank/DDBJ whole genome shotgun (WGS) entry which is preliminary data.</text>
</comment>
<dbReference type="OrthoDB" id="9808343at2"/>
<evidence type="ECO:0000313" key="1">
    <source>
        <dbReference type="EMBL" id="PXY45892.1"/>
    </source>
</evidence>
<evidence type="ECO:0000313" key="2">
    <source>
        <dbReference type="Proteomes" id="UP000247681"/>
    </source>
</evidence>
<keyword evidence="2" id="KW-1185">Reference proteome</keyword>
<proteinExistence type="predicted"/>
<dbReference type="RefSeq" id="WP_110344912.1">
    <property type="nucleotide sequence ID" value="NZ_QJHL01000001.1"/>
</dbReference>
<protein>
    <submittedName>
        <fullName evidence="1">Uncharacterized protein</fullName>
    </submittedName>
</protein>
<dbReference type="Proteomes" id="UP000247681">
    <property type="component" value="Unassembled WGS sequence"/>
</dbReference>
<dbReference type="AlphaFoldDB" id="A0A2V4C5E8"/>
<reference evidence="1 2" key="1">
    <citation type="submission" date="2018-05" db="EMBL/GenBank/DDBJ databases">
        <title>Flavobacterium sp. strain IMCC34758, incomplete genome.</title>
        <authorList>
            <person name="Joung Y."/>
        </authorList>
    </citation>
    <scope>NUCLEOTIDE SEQUENCE [LARGE SCALE GENOMIC DNA]</scope>
    <source>
        <strain evidence="1 2">IMCC34758</strain>
    </source>
</reference>
<accession>A0A2V4C5E8</accession>
<dbReference type="EMBL" id="QJHL01000001">
    <property type="protein sequence ID" value="PXY45892.1"/>
    <property type="molecule type" value="Genomic_DNA"/>
</dbReference>
<sequence length="146" mass="16534">MNISISVKQLGKKHPLLQEKSIALAIENPVITTQQLIESIVDHQVQLFHESSFEFEDEDKIHLPKENYLPILTDTGKAGFGAIYNHNKVNLAKAQETAIQAFEDGLYAVFYGDDQLETLTEQIDLSQNKAITFIRLTFLAGSYFYL</sequence>
<gene>
    <name evidence="1" type="ORF">DMB68_01490</name>
</gene>
<name>A0A2V4C5E8_9FLAO</name>
<organism evidence="1 2">
    <name type="scientific">Flavobacterium hydrophilum</name>
    <dbReference type="NCBI Taxonomy" id="2211445"/>
    <lineage>
        <taxon>Bacteria</taxon>
        <taxon>Pseudomonadati</taxon>
        <taxon>Bacteroidota</taxon>
        <taxon>Flavobacteriia</taxon>
        <taxon>Flavobacteriales</taxon>
        <taxon>Flavobacteriaceae</taxon>
        <taxon>Flavobacterium</taxon>
    </lineage>
</organism>